<keyword evidence="2 4" id="KW-0442">Lipid degradation</keyword>
<dbReference type="PROSITE" id="PS51635">
    <property type="entry name" value="PNPLA"/>
    <property type="match status" value="1"/>
</dbReference>
<sequence>MFHKTPKKVGLALGGGAAKGLAHIGVIRTLEKAGIDISFISGTSMGALVGGYYAATKDINFIENFFIKMKHSDVYPVTRILRKRDGSIFKNELMELLEGEIRGKKIEDCEIPFAAVATDVETGDEVVLKTGDLREAIKASTALPLIFPPVNIGGRVLMDGGFVNPVPADVVRGMGAEYVIAVDVSSKWFNFEEEKMNPMKIYSVMPKALSMIEYQIARRILPQADIVLTPPVLGYKWFKFADAEEIIKCGASEAKNKLRTIFTGSHRVPPPRTTLDKFLDFIFYQD</sequence>
<dbReference type="PANTHER" id="PTHR14226">
    <property type="entry name" value="NEUROPATHY TARGET ESTERASE/SWISS CHEESE D.MELANOGASTER"/>
    <property type="match status" value="1"/>
</dbReference>
<dbReference type="SUPFAM" id="SSF52151">
    <property type="entry name" value="FabD/lysophospholipase-like"/>
    <property type="match status" value="1"/>
</dbReference>
<evidence type="ECO:0000256" key="4">
    <source>
        <dbReference type="PROSITE-ProRule" id="PRU01161"/>
    </source>
</evidence>
<accession>A0A0G1QDG4</accession>
<dbReference type="GO" id="GO:0016042">
    <property type="term" value="P:lipid catabolic process"/>
    <property type="evidence" value="ECO:0007669"/>
    <property type="project" value="UniProtKB-UniRule"/>
</dbReference>
<dbReference type="PANTHER" id="PTHR14226:SF76">
    <property type="entry name" value="NTE FAMILY PROTEIN RSSA"/>
    <property type="match status" value="1"/>
</dbReference>
<feature type="short sequence motif" description="DGA/G" evidence="4">
    <location>
        <begin position="159"/>
        <end position="161"/>
    </location>
</feature>
<evidence type="ECO:0000313" key="6">
    <source>
        <dbReference type="EMBL" id="KKU15788.1"/>
    </source>
</evidence>
<feature type="domain" description="PNPLA" evidence="5">
    <location>
        <begin position="11"/>
        <end position="172"/>
    </location>
</feature>
<evidence type="ECO:0000256" key="1">
    <source>
        <dbReference type="ARBA" id="ARBA00022801"/>
    </source>
</evidence>
<proteinExistence type="predicted"/>
<comment type="caution">
    <text evidence="4">Lacks conserved residue(s) required for the propagation of feature annotation.</text>
</comment>
<evidence type="ECO:0000256" key="2">
    <source>
        <dbReference type="ARBA" id="ARBA00022963"/>
    </source>
</evidence>
<evidence type="ECO:0000313" key="7">
    <source>
        <dbReference type="Proteomes" id="UP000034727"/>
    </source>
</evidence>
<dbReference type="InterPro" id="IPR002641">
    <property type="entry name" value="PNPLA_dom"/>
</dbReference>
<feature type="active site" description="Nucleophile" evidence="4">
    <location>
        <position position="44"/>
    </location>
</feature>
<dbReference type="Proteomes" id="UP000034727">
    <property type="component" value="Unassembled WGS sequence"/>
</dbReference>
<dbReference type="GO" id="GO:0016787">
    <property type="term" value="F:hydrolase activity"/>
    <property type="evidence" value="ECO:0007669"/>
    <property type="project" value="UniProtKB-UniRule"/>
</dbReference>
<feature type="short sequence motif" description="GXSXG" evidence="4">
    <location>
        <begin position="42"/>
        <end position="46"/>
    </location>
</feature>
<keyword evidence="1 4" id="KW-0378">Hydrolase</keyword>
<reference evidence="6 7" key="1">
    <citation type="journal article" date="2015" name="Nature">
        <title>rRNA introns, odd ribosomes, and small enigmatic genomes across a large radiation of phyla.</title>
        <authorList>
            <person name="Brown C.T."/>
            <person name="Hug L.A."/>
            <person name="Thomas B.C."/>
            <person name="Sharon I."/>
            <person name="Castelle C.J."/>
            <person name="Singh A."/>
            <person name="Wilkins M.J."/>
            <person name="Williams K.H."/>
            <person name="Banfield J.F."/>
        </authorList>
    </citation>
    <scope>NUCLEOTIDE SEQUENCE [LARGE SCALE GENOMIC DNA]</scope>
</reference>
<dbReference type="Gene3D" id="3.40.1090.10">
    <property type="entry name" value="Cytosolic phospholipase A2 catalytic domain"/>
    <property type="match status" value="1"/>
</dbReference>
<dbReference type="InterPro" id="IPR050301">
    <property type="entry name" value="NTE"/>
</dbReference>
<evidence type="ECO:0000259" key="5">
    <source>
        <dbReference type="PROSITE" id="PS51635"/>
    </source>
</evidence>
<dbReference type="AlphaFoldDB" id="A0A0G1QDG4"/>
<dbReference type="Pfam" id="PF01734">
    <property type="entry name" value="Patatin"/>
    <property type="match status" value="1"/>
</dbReference>
<comment type="caution">
    <text evidence="6">The sequence shown here is derived from an EMBL/GenBank/DDBJ whole genome shotgun (WGS) entry which is preliminary data.</text>
</comment>
<protein>
    <submittedName>
        <fullName evidence="6">Lysophospholipase</fullName>
    </submittedName>
</protein>
<keyword evidence="3 4" id="KW-0443">Lipid metabolism</keyword>
<dbReference type="InterPro" id="IPR016035">
    <property type="entry name" value="Acyl_Trfase/lysoPLipase"/>
</dbReference>
<evidence type="ECO:0000256" key="3">
    <source>
        <dbReference type="ARBA" id="ARBA00023098"/>
    </source>
</evidence>
<organism evidence="6 7">
    <name type="scientific">Candidatus Jorgensenbacteria bacterium GW2011_GWA2_45_9</name>
    <dbReference type="NCBI Taxonomy" id="1618663"/>
    <lineage>
        <taxon>Bacteria</taxon>
        <taxon>Candidatus Joergenseniibacteriota</taxon>
    </lineage>
</organism>
<name>A0A0G1QDG4_9BACT</name>
<dbReference type="EMBL" id="LCLJ01000003">
    <property type="protein sequence ID" value="KKU15788.1"/>
    <property type="molecule type" value="Genomic_DNA"/>
</dbReference>
<feature type="active site" description="Proton acceptor" evidence="4">
    <location>
        <position position="159"/>
    </location>
</feature>
<gene>
    <name evidence="6" type="ORF">UX22_C0003G0013</name>
</gene>